<reference evidence="1 3" key="1">
    <citation type="submission" date="2015-11" db="EMBL/GenBank/DDBJ databases">
        <title>Genomic analysis of 38 Legionella species identifies large and diverse effector repertoires.</title>
        <authorList>
            <person name="Burstein D."/>
            <person name="Amaro F."/>
            <person name="Zusman T."/>
            <person name="Lifshitz Z."/>
            <person name="Cohen O."/>
            <person name="Gilbert J.A."/>
            <person name="Pupko T."/>
            <person name="Shuman H.A."/>
            <person name="Segal G."/>
        </authorList>
    </citation>
    <scope>NUCLEOTIDE SEQUENCE [LARGE SCALE GENOMIC DNA]</scope>
    <source>
        <strain evidence="1 3">SC-18-C9</strain>
    </source>
</reference>
<dbReference type="Proteomes" id="UP000255110">
    <property type="component" value="Unassembled WGS sequence"/>
</dbReference>
<name>A0A378LCT6_9GAMM</name>
<dbReference type="Proteomes" id="UP000054820">
    <property type="component" value="Unassembled WGS sequence"/>
</dbReference>
<dbReference type="OrthoDB" id="9985987at2"/>
<dbReference type="STRING" id="460.Lstg_2510"/>
<reference evidence="2 4" key="2">
    <citation type="submission" date="2018-06" db="EMBL/GenBank/DDBJ databases">
        <authorList>
            <consortium name="Pathogen Informatics"/>
            <person name="Doyle S."/>
        </authorList>
    </citation>
    <scope>NUCLEOTIDE SEQUENCE [LARGE SCALE GENOMIC DNA]</scope>
    <source>
        <strain evidence="2 4">NCTC11991</strain>
    </source>
</reference>
<evidence type="ECO:0000313" key="2">
    <source>
        <dbReference type="EMBL" id="STY23692.1"/>
    </source>
</evidence>
<dbReference type="AlphaFoldDB" id="A0A378LCT6"/>
<dbReference type="RefSeq" id="WP_058478056.1">
    <property type="nucleotide sequence ID" value="NZ_CAAAIO010000010.1"/>
</dbReference>
<keyword evidence="3" id="KW-1185">Reference proteome</keyword>
<evidence type="ECO:0000313" key="1">
    <source>
        <dbReference type="EMBL" id="KTD75335.1"/>
    </source>
</evidence>
<protein>
    <submittedName>
        <fullName evidence="2">Uncharacterized protein</fullName>
    </submittedName>
</protein>
<gene>
    <name evidence="1" type="ORF">Lstg_2510</name>
    <name evidence="2" type="ORF">NCTC11991_02302</name>
</gene>
<proteinExistence type="predicted"/>
<dbReference type="EMBL" id="LNYZ01000023">
    <property type="protein sequence ID" value="KTD75335.1"/>
    <property type="molecule type" value="Genomic_DNA"/>
</dbReference>
<evidence type="ECO:0000313" key="3">
    <source>
        <dbReference type="Proteomes" id="UP000054820"/>
    </source>
</evidence>
<accession>A0A378LCT6</accession>
<organism evidence="2 4">
    <name type="scientific">Legionella steigerwaltii</name>
    <dbReference type="NCBI Taxonomy" id="460"/>
    <lineage>
        <taxon>Bacteria</taxon>
        <taxon>Pseudomonadati</taxon>
        <taxon>Pseudomonadota</taxon>
        <taxon>Gammaproteobacteria</taxon>
        <taxon>Legionellales</taxon>
        <taxon>Legionellaceae</taxon>
        <taxon>Legionella</taxon>
    </lineage>
</organism>
<sequence>MPSPSELWGTFYTKFPIFAYEPAKEIKLPTKEEKGLINAEKKELSEKEEGAKKTIKGAFLKLIEGNTLLKQHTEKSAHLSGFKFFTNPTKFGRNQGNFNQCC</sequence>
<dbReference type="EMBL" id="UGOY01000001">
    <property type="protein sequence ID" value="STY23692.1"/>
    <property type="molecule type" value="Genomic_DNA"/>
</dbReference>
<evidence type="ECO:0000313" key="4">
    <source>
        <dbReference type="Proteomes" id="UP000255110"/>
    </source>
</evidence>